<reference evidence="2 3" key="1">
    <citation type="submission" date="2020-01" db="EMBL/GenBank/DDBJ databases">
        <title>Herbidospora sp. NEAU-GS84 nov., a novel actinomycete isolated from soil.</title>
        <authorList>
            <person name="Han L."/>
        </authorList>
    </citation>
    <scope>NUCLEOTIDE SEQUENCE [LARGE SCALE GENOMIC DNA]</scope>
    <source>
        <strain evidence="2 3">NEAU-GS84</strain>
    </source>
</reference>
<accession>A0A7C9NK52</accession>
<keyword evidence="3" id="KW-1185">Reference proteome</keyword>
<evidence type="ECO:0000256" key="1">
    <source>
        <dbReference type="SAM" id="MobiDB-lite"/>
    </source>
</evidence>
<proteinExistence type="predicted"/>
<sequence length="395" mass="43431">MVWVLARHADWTELVTRPTWALLIERTGLARSTMAAWLAWLRRVGLLGTVTPGTTPRYRKGTACGLLDDGRGNESAEYVLAVPAPPGPASAPPPAPAPVDKTWTPSSPPQEEMNSRPTRAHARTRETAPETPDSPDTGRWWPRTVTPATRRDQLSAAERARREDVTLRRLSARHLRSLLRPVFAEGGTLADALYFVNHRADGTLWPFAGSPRYLPGWIRYRLAEWFDHDGHLREGLQLPSAADAARTAQLRATQERARREYQAGIAQERDVTGQVMRARTILADNPETARGLARHQTALARRARRAATLAGAGQAGPGSVAAAEALATKPALRLVESEDVFRREVVDRHALPTTRWASEPEWDYAPDDPDAVAAELAWLISVTRPTTPDDAPDGA</sequence>
<dbReference type="RefSeq" id="WP_161484401.1">
    <property type="nucleotide sequence ID" value="NZ_WXEW01000018.1"/>
</dbReference>
<organism evidence="2 3">
    <name type="scientific">Herbidospora solisilvae</name>
    <dbReference type="NCBI Taxonomy" id="2696284"/>
    <lineage>
        <taxon>Bacteria</taxon>
        <taxon>Bacillati</taxon>
        <taxon>Actinomycetota</taxon>
        <taxon>Actinomycetes</taxon>
        <taxon>Streptosporangiales</taxon>
        <taxon>Streptosporangiaceae</taxon>
        <taxon>Herbidospora</taxon>
    </lineage>
</organism>
<protein>
    <submittedName>
        <fullName evidence="2">Uncharacterized protein</fullName>
    </submittedName>
</protein>
<gene>
    <name evidence="2" type="ORF">GT755_38140</name>
</gene>
<dbReference type="Proteomes" id="UP000479526">
    <property type="component" value="Unassembled WGS sequence"/>
</dbReference>
<name>A0A7C9NK52_9ACTN</name>
<feature type="compositionally biased region" description="Basic and acidic residues" evidence="1">
    <location>
        <begin position="149"/>
        <end position="160"/>
    </location>
</feature>
<feature type="region of interest" description="Disordered" evidence="1">
    <location>
        <begin position="83"/>
        <end position="160"/>
    </location>
</feature>
<dbReference type="AlphaFoldDB" id="A0A7C9NK52"/>
<dbReference type="EMBL" id="WXEW01000018">
    <property type="protein sequence ID" value="NAS27475.1"/>
    <property type="molecule type" value="Genomic_DNA"/>
</dbReference>
<comment type="caution">
    <text evidence="2">The sequence shown here is derived from an EMBL/GenBank/DDBJ whole genome shotgun (WGS) entry which is preliminary data.</text>
</comment>
<evidence type="ECO:0000313" key="3">
    <source>
        <dbReference type="Proteomes" id="UP000479526"/>
    </source>
</evidence>
<feature type="compositionally biased region" description="Pro residues" evidence="1">
    <location>
        <begin position="83"/>
        <end position="97"/>
    </location>
</feature>
<evidence type="ECO:0000313" key="2">
    <source>
        <dbReference type="EMBL" id="NAS27475.1"/>
    </source>
</evidence>